<proteinExistence type="predicted"/>
<dbReference type="Pfam" id="PF07944">
    <property type="entry name" value="Beta-AFase-like_GH127_cat"/>
    <property type="match status" value="1"/>
</dbReference>
<reference evidence="5 6" key="1">
    <citation type="submission" date="2021-06" db="EMBL/GenBank/DDBJ databases">
        <title>Actinoplanes lichenicola sp. nov., and Actinoplanes ovalisporus sp. nov., isolated from lichen in Thailand.</title>
        <authorList>
            <person name="Saeng-In P."/>
            <person name="Kanchanasin P."/>
            <person name="Yuki M."/>
            <person name="Kudo T."/>
            <person name="Ohkuma M."/>
            <person name="Phongsopitanun W."/>
            <person name="Tanasupawat S."/>
        </authorList>
    </citation>
    <scope>NUCLEOTIDE SEQUENCE [LARGE SCALE GENOMIC DNA]</scope>
    <source>
        <strain evidence="5 6">NBRC 110975</strain>
    </source>
</reference>
<dbReference type="PANTHER" id="PTHR43465">
    <property type="entry name" value="DUF1680 DOMAIN PROTEIN (AFU_ORTHOLOGUE AFUA_1G08910)"/>
    <property type="match status" value="1"/>
</dbReference>
<evidence type="ECO:0000256" key="1">
    <source>
        <dbReference type="SAM" id="MobiDB-lite"/>
    </source>
</evidence>
<name>A0ABS5YMN5_9ACTN</name>
<dbReference type="SUPFAM" id="SSF48208">
    <property type="entry name" value="Six-hairpin glycosidases"/>
    <property type="match status" value="1"/>
</dbReference>
<evidence type="ECO:0000259" key="4">
    <source>
        <dbReference type="Pfam" id="PF20737"/>
    </source>
</evidence>
<organism evidence="5 6">
    <name type="scientific">Paractinoplanes bogorensis</name>
    <dbReference type="NCBI Taxonomy" id="1610840"/>
    <lineage>
        <taxon>Bacteria</taxon>
        <taxon>Bacillati</taxon>
        <taxon>Actinomycetota</taxon>
        <taxon>Actinomycetes</taxon>
        <taxon>Micromonosporales</taxon>
        <taxon>Micromonosporaceae</taxon>
        <taxon>Paractinoplanes</taxon>
    </lineage>
</organism>
<dbReference type="InterPro" id="IPR012878">
    <property type="entry name" value="Beta-AFase-like_GH127_cat"/>
</dbReference>
<feature type="domain" description="Non-reducing end beta-L-arabinofuranosidase-like GH127 catalytic" evidence="2">
    <location>
        <begin position="60"/>
        <end position="441"/>
    </location>
</feature>
<evidence type="ECO:0000259" key="3">
    <source>
        <dbReference type="Pfam" id="PF20736"/>
    </source>
</evidence>
<dbReference type="Proteomes" id="UP001519654">
    <property type="component" value="Unassembled WGS sequence"/>
</dbReference>
<dbReference type="InterPro" id="IPR049049">
    <property type="entry name" value="Beta-AFase-like_GH127_C"/>
</dbReference>
<evidence type="ECO:0000313" key="6">
    <source>
        <dbReference type="Proteomes" id="UP001519654"/>
    </source>
</evidence>
<gene>
    <name evidence="5" type="ORF">KOI35_14560</name>
</gene>
<dbReference type="Pfam" id="PF20737">
    <property type="entry name" value="Glyco_hydro127C"/>
    <property type="match status" value="1"/>
</dbReference>
<evidence type="ECO:0000259" key="2">
    <source>
        <dbReference type="Pfam" id="PF07944"/>
    </source>
</evidence>
<comment type="caution">
    <text evidence="5">The sequence shown here is derived from an EMBL/GenBank/DDBJ whole genome shotgun (WGS) entry which is preliminary data.</text>
</comment>
<feature type="domain" description="Non-reducing end beta-L-arabinofuranosidase-like GH127 middle" evidence="3">
    <location>
        <begin position="453"/>
        <end position="541"/>
    </location>
</feature>
<feature type="domain" description="Non-reducing end beta-L-arabinofuranosidase-like GH127 C-terminal" evidence="4">
    <location>
        <begin position="544"/>
        <end position="650"/>
    </location>
</feature>
<evidence type="ECO:0000313" key="5">
    <source>
        <dbReference type="EMBL" id="MBU2664722.1"/>
    </source>
</evidence>
<keyword evidence="6" id="KW-1185">Reference proteome</keyword>
<keyword evidence="5" id="KW-0378">Hydrolase</keyword>
<dbReference type="Pfam" id="PF20736">
    <property type="entry name" value="Glyco_hydro127M"/>
    <property type="match status" value="1"/>
</dbReference>
<protein>
    <submittedName>
        <fullName evidence="5">Glycoside hydrolase family 127 protein</fullName>
    </submittedName>
</protein>
<dbReference type="GO" id="GO:0016787">
    <property type="term" value="F:hydrolase activity"/>
    <property type="evidence" value="ECO:0007669"/>
    <property type="project" value="UniProtKB-KW"/>
</dbReference>
<dbReference type="EMBL" id="JAHKKG010000004">
    <property type="protein sequence ID" value="MBU2664722.1"/>
    <property type="molecule type" value="Genomic_DNA"/>
</dbReference>
<sequence>MSTSGGHAPVVPASGRLAPVVPASGRLAPVVPASGRLAPVVPASGRLAPLGVGDVVLGAHGFWARRQQVNTSATLDHIAGWLDRSGWLANFGSPASARRGREFSDTEIYKYLEALAWEYGRTREPAIDARFRSIAARVASAQEPDGYLNTNFGRPGQAPRYSDLEWGHELYSYGHLIQAAVARARTVGTDDFVQVAIRAADHVCKVFGPGGIASVCGHPEIEPALAELYRVTGDTRYLEQARLFVSRRGGPVLSDIEFGRSYFQDDMPVRAADILRGHAVRAMYLTAGAVDVAVETGDGELLEAIERQWRNTVARRVYLTGGVGARHQDEAFADDYVLPPDRAYSETCASVGSVMLAWRLLLATGKVRYADLIERTLFNVIATSPSDDGRRFFYTNTLHQRSLGAQPPPDEMVPRASSTLRAPWFTVSCCPTNLARTFASLTAYLATTDNDGVQIHQYASATLTTSQVSLEVETDYPASGEIVVHIRRAPGTPWTLTLRVPAWAVGATCTIGDEPADAEPGWLRIRRRFTAGETVRLSLPMAARLTYPDPRIDAVRGCVAVERGPVVYCAESVDLPPGTTVDQVRIDASVPLADSPGEVVAAGQLVRVSEDGWPYGGNAFDRETENVELILRPYHDWASRGPSTMRVWLPLDQVRPPLGTAGPVSDTAGPTVDTAGPLLDTAGRDVSGS</sequence>
<dbReference type="InterPro" id="IPR049046">
    <property type="entry name" value="Beta-AFase-like_GH127_middle"/>
</dbReference>
<dbReference type="InterPro" id="IPR008928">
    <property type="entry name" value="6-hairpin_glycosidase_sf"/>
</dbReference>
<dbReference type="InterPro" id="IPR049174">
    <property type="entry name" value="Beta-AFase-like"/>
</dbReference>
<dbReference type="PANTHER" id="PTHR43465:SF2">
    <property type="entry name" value="DUF1680 DOMAIN PROTEIN (AFU_ORTHOLOGUE AFUA_1G08910)"/>
    <property type="match status" value="1"/>
</dbReference>
<feature type="region of interest" description="Disordered" evidence="1">
    <location>
        <begin position="659"/>
        <end position="689"/>
    </location>
</feature>
<accession>A0ABS5YMN5</accession>